<comment type="catalytic activity">
    <reaction evidence="1">
        <text>ATP + protein L-histidine = ADP + protein N-phospho-L-histidine.</text>
        <dbReference type="EC" id="2.7.13.3"/>
    </reaction>
</comment>
<dbReference type="Proteomes" id="UP000306585">
    <property type="component" value="Unassembled WGS sequence"/>
</dbReference>
<accession>A0A5R9GI95</accession>
<dbReference type="SUPFAM" id="SSF47384">
    <property type="entry name" value="Homodimeric domain of signal transducing histidine kinase"/>
    <property type="match status" value="1"/>
</dbReference>
<dbReference type="CDD" id="cd00130">
    <property type="entry name" value="PAS"/>
    <property type="match status" value="1"/>
</dbReference>
<dbReference type="Pfam" id="PF00512">
    <property type="entry name" value="HisKA"/>
    <property type="match status" value="1"/>
</dbReference>
<feature type="transmembrane region" description="Helical" evidence="7">
    <location>
        <begin position="57"/>
        <end position="74"/>
    </location>
</feature>
<evidence type="ECO:0000256" key="1">
    <source>
        <dbReference type="ARBA" id="ARBA00000085"/>
    </source>
</evidence>
<dbReference type="InterPro" id="IPR000700">
    <property type="entry name" value="PAS-assoc_C"/>
</dbReference>
<dbReference type="InterPro" id="IPR000014">
    <property type="entry name" value="PAS"/>
</dbReference>
<keyword evidence="7" id="KW-0472">Membrane</keyword>
<feature type="transmembrane region" description="Helical" evidence="7">
    <location>
        <begin position="95"/>
        <end position="115"/>
    </location>
</feature>
<keyword evidence="7" id="KW-0812">Transmembrane</keyword>
<dbReference type="SUPFAM" id="SSF55874">
    <property type="entry name" value="ATPase domain of HSP90 chaperone/DNA topoisomerase II/histidine kinase"/>
    <property type="match status" value="1"/>
</dbReference>
<evidence type="ECO:0000256" key="4">
    <source>
        <dbReference type="ARBA" id="ARBA00022679"/>
    </source>
</evidence>
<reference evidence="11 12" key="1">
    <citation type="journal article" date="2019" name="Appl. Environ. Microbiol.">
        <title>Environmental Evidence and Genomic Insight of Iron-oxidizing Bacteria Preference Towards More Corrosion Resistant Stainless Steel at Higher Salinities.</title>
        <authorList>
            <person name="Garrison C.E."/>
            <person name="Price K.A."/>
            <person name="Field E.K."/>
        </authorList>
    </citation>
    <scope>NUCLEOTIDE SEQUENCE [LARGE SCALE GENOMIC DNA]</scope>
    <source>
        <strain evidence="11 12">P3</strain>
    </source>
</reference>
<keyword evidence="4" id="KW-0808">Transferase</keyword>
<dbReference type="AlphaFoldDB" id="A0A5R9GI95"/>
<dbReference type="NCBIfam" id="TIGR00229">
    <property type="entry name" value="sensory_box"/>
    <property type="match status" value="1"/>
</dbReference>
<feature type="transmembrane region" description="Helical" evidence="7">
    <location>
        <begin position="145"/>
        <end position="163"/>
    </location>
</feature>
<evidence type="ECO:0000259" key="10">
    <source>
        <dbReference type="PROSITE" id="PS50113"/>
    </source>
</evidence>
<evidence type="ECO:0000256" key="5">
    <source>
        <dbReference type="ARBA" id="ARBA00022777"/>
    </source>
</evidence>
<dbReference type="InterPro" id="IPR013656">
    <property type="entry name" value="PAS_4"/>
</dbReference>
<dbReference type="InterPro" id="IPR001789">
    <property type="entry name" value="Sig_transdc_resp-reg_receiver"/>
</dbReference>
<feature type="transmembrane region" description="Helical" evidence="7">
    <location>
        <begin position="169"/>
        <end position="188"/>
    </location>
</feature>
<dbReference type="PROSITE" id="PS50110">
    <property type="entry name" value="RESPONSE_REGULATORY"/>
    <property type="match status" value="1"/>
</dbReference>
<evidence type="ECO:0000256" key="6">
    <source>
        <dbReference type="PROSITE-ProRule" id="PRU00169"/>
    </source>
</evidence>
<dbReference type="PRINTS" id="PR00344">
    <property type="entry name" value="BCTRLSENSOR"/>
</dbReference>
<dbReference type="PROSITE" id="PS50113">
    <property type="entry name" value="PAC"/>
    <property type="match status" value="1"/>
</dbReference>
<dbReference type="SUPFAM" id="SSF52172">
    <property type="entry name" value="CheY-like"/>
    <property type="match status" value="1"/>
</dbReference>
<sequence length="709" mass="77495">MSTGPLSSQHFAAMTAAMAADRVRLLYAGLPLAILSHFLIAAALIPVLAGHTTDHRAWLWGGLLMAALCYRALISLQERRTPLDEANSHIWLYRFRFGAMATGCVWGLASLLLFPDGDIEKQLLLCFALTGLMAGAMASLSVDDLSLYGFTVPMLVPLFYQLGTADNGVALSTLAAVLAFLAFMAVSARRFSVSEHNNIRLRHEMQWRESELRRYEFIANTVSDLMGVISHDRRYEAVNDSWCRMMGKARESVVGERVESVWQAPLEVTEALTRCFSAGTQESLQTTIDFPSIGGRECFIACYPYRQQSGEVTHVVIVTRDITDLARSRRELEEARDVAERASRAKSEFLASMSHELRTPLNAILGFSQLFVMDETLSEDTRNCAGEIERAGHHLLALVNDLIDLARIESGNMDLTLEPVEVKSVIDHSLALIAPIAKKQQIRLLSAFAGVEAVRIHVDAVRLNQTLINLLSNAVKYNMPSGTVTLAARVEHGRIRISVTDTGKGIDAAAQSRIFNAFDRLGAERGTVEGTGIGLVITRRIVEAMGGSIGFSSTVGRGSTFWVEFPVCADRDVAMIDALATTELPATEATLLYIEDNEVNRWVMRRLVASRTSLHLLEAASAEEGIALARNALPDLILMDINLPGMDGYQALSVLKNMPETRDIPVVAASANAMKGDGDKGLAAGFDAYITKPVDARKLLAVVAQTICR</sequence>
<keyword evidence="5" id="KW-0418">Kinase</keyword>
<feature type="domain" description="Histidine kinase" evidence="8">
    <location>
        <begin position="352"/>
        <end position="569"/>
    </location>
</feature>
<dbReference type="SMART" id="SM00448">
    <property type="entry name" value="REC"/>
    <property type="match status" value="1"/>
</dbReference>
<dbReference type="PROSITE" id="PS50109">
    <property type="entry name" value="HIS_KIN"/>
    <property type="match status" value="1"/>
</dbReference>
<dbReference type="InterPro" id="IPR036890">
    <property type="entry name" value="HATPase_C_sf"/>
</dbReference>
<dbReference type="InterPro" id="IPR005467">
    <property type="entry name" value="His_kinase_dom"/>
</dbReference>
<gene>
    <name evidence="11" type="ORF">FEF65_12425</name>
</gene>
<keyword evidence="7" id="KW-1133">Transmembrane helix</keyword>
<dbReference type="Gene3D" id="3.30.565.10">
    <property type="entry name" value="Histidine kinase-like ATPase, C-terminal domain"/>
    <property type="match status" value="1"/>
</dbReference>
<name>A0A5R9GI95_9PROT</name>
<dbReference type="InterPro" id="IPR003661">
    <property type="entry name" value="HisK_dim/P_dom"/>
</dbReference>
<dbReference type="GO" id="GO:0000155">
    <property type="term" value="F:phosphorelay sensor kinase activity"/>
    <property type="evidence" value="ECO:0007669"/>
    <property type="project" value="InterPro"/>
</dbReference>
<feature type="transmembrane region" description="Helical" evidence="7">
    <location>
        <begin position="25"/>
        <end position="45"/>
    </location>
</feature>
<keyword evidence="3 6" id="KW-0597">Phosphoprotein</keyword>
<dbReference type="Pfam" id="PF08448">
    <property type="entry name" value="PAS_4"/>
    <property type="match status" value="1"/>
</dbReference>
<dbReference type="InterPro" id="IPR003594">
    <property type="entry name" value="HATPase_dom"/>
</dbReference>
<dbReference type="Pfam" id="PF00072">
    <property type="entry name" value="Response_reg"/>
    <property type="match status" value="1"/>
</dbReference>
<dbReference type="RefSeq" id="WP_138240143.1">
    <property type="nucleotide sequence ID" value="NZ_VBRY01000014.1"/>
</dbReference>
<dbReference type="EMBL" id="VBRY01000014">
    <property type="protein sequence ID" value="TLS65628.1"/>
    <property type="molecule type" value="Genomic_DNA"/>
</dbReference>
<evidence type="ECO:0000259" key="9">
    <source>
        <dbReference type="PROSITE" id="PS50110"/>
    </source>
</evidence>
<dbReference type="Gene3D" id="3.40.50.2300">
    <property type="match status" value="1"/>
</dbReference>
<dbReference type="CDD" id="cd16922">
    <property type="entry name" value="HATPase_EvgS-ArcB-TorS-like"/>
    <property type="match status" value="1"/>
</dbReference>
<evidence type="ECO:0000256" key="3">
    <source>
        <dbReference type="ARBA" id="ARBA00022553"/>
    </source>
</evidence>
<dbReference type="EC" id="2.7.13.3" evidence="2"/>
<dbReference type="CDD" id="cd00082">
    <property type="entry name" value="HisKA"/>
    <property type="match status" value="1"/>
</dbReference>
<proteinExistence type="predicted"/>
<dbReference type="InterPro" id="IPR011006">
    <property type="entry name" value="CheY-like_superfamily"/>
</dbReference>
<organism evidence="11 12">
    <name type="scientific">Mariprofundus erugo</name>
    <dbReference type="NCBI Taxonomy" id="2528639"/>
    <lineage>
        <taxon>Bacteria</taxon>
        <taxon>Pseudomonadati</taxon>
        <taxon>Pseudomonadota</taxon>
        <taxon>Candidatius Mariprofundia</taxon>
        <taxon>Mariprofundales</taxon>
        <taxon>Mariprofundaceae</taxon>
        <taxon>Mariprofundus</taxon>
    </lineage>
</organism>
<dbReference type="Gene3D" id="1.10.287.130">
    <property type="match status" value="1"/>
</dbReference>
<feature type="domain" description="Response regulatory" evidence="9">
    <location>
        <begin position="590"/>
        <end position="707"/>
    </location>
</feature>
<dbReference type="SMART" id="SM00387">
    <property type="entry name" value="HATPase_c"/>
    <property type="match status" value="1"/>
</dbReference>
<dbReference type="SUPFAM" id="SSF55785">
    <property type="entry name" value="PYP-like sensor domain (PAS domain)"/>
    <property type="match status" value="1"/>
</dbReference>
<keyword evidence="12" id="KW-1185">Reference proteome</keyword>
<evidence type="ECO:0000313" key="11">
    <source>
        <dbReference type="EMBL" id="TLS65628.1"/>
    </source>
</evidence>
<dbReference type="InterPro" id="IPR036097">
    <property type="entry name" value="HisK_dim/P_sf"/>
</dbReference>
<dbReference type="Pfam" id="PF02518">
    <property type="entry name" value="HATPase_c"/>
    <property type="match status" value="1"/>
</dbReference>
<dbReference type="InterPro" id="IPR035965">
    <property type="entry name" value="PAS-like_dom_sf"/>
</dbReference>
<comment type="caution">
    <text evidence="11">The sequence shown here is derived from an EMBL/GenBank/DDBJ whole genome shotgun (WGS) entry which is preliminary data.</text>
</comment>
<evidence type="ECO:0000313" key="12">
    <source>
        <dbReference type="Proteomes" id="UP000306585"/>
    </source>
</evidence>
<dbReference type="Gene3D" id="3.30.450.20">
    <property type="entry name" value="PAS domain"/>
    <property type="match status" value="1"/>
</dbReference>
<evidence type="ECO:0000256" key="7">
    <source>
        <dbReference type="SAM" id="Phobius"/>
    </source>
</evidence>
<dbReference type="PANTHER" id="PTHR43047">
    <property type="entry name" value="TWO-COMPONENT HISTIDINE PROTEIN KINASE"/>
    <property type="match status" value="1"/>
</dbReference>
<evidence type="ECO:0000259" key="8">
    <source>
        <dbReference type="PROSITE" id="PS50109"/>
    </source>
</evidence>
<evidence type="ECO:0000256" key="2">
    <source>
        <dbReference type="ARBA" id="ARBA00012438"/>
    </source>
</evidence>
<feature type="domain" description="PAC" evidence="10">
    <location>
        <begin position="284"/>
        <end position="334"/>
    </location>
</feature>
<protein>
    <recommendedName>
        <fullName evidence="2">histidine kinase</fullName>
        <ecNumber evidence="2">2.7.13.3</ecNumber>
    </recommendedName>
</protein>
<dbReference type="InterPro" id="IPR004358">
    <property type="entry name" value="Sig_transdc_His_kin-like_C"/>
</dbReference>
<feature type="modified residue" description="4-aspartylphosphate" evidence="6">
    <location>
        <position position="640"/>
    </location>
</feature>
<dbReference type="SMART" id="SM00388">
    <property type="entry name" value="HisKA"/>
    <property type="match status" value="1"/>
</dbReference>